<reference evidence="1" key="1">
    <citation type="journal article" date="2020" name="Nat. Commun.">
        <title>Large-scale genome sequencing of mycorrhizal fungi provides insights into the early evolution of symbiotic traits.</title>
        <authorList>
            <person name="Miyauchi S."/>
            <person name="Kiss E."/>
            <person name="Kuo A."/>
            <person name="Drula E."/>
            <person name="Kohler A."/>
            <person name="Sanchez-Garcia M."/>
            <person name="Morin E."/>
            <person name="Andreopoulos B."/>
            <person name="Barry K.W."/>
            <person name="Bonito G."/>
            <person name="Buee M."/>
            <person name="Carver A."/>
            <person name="Chen C."/>
            <person name="Cichocki N."/>
            <person name="Clum A."/>
            <person name="Culley D."/>
            <person name="Crous P.W."/>
            <person name="Fauchery L."/>
            <person name="Girlanda M."/>
            <person name="Hayes R.D."/>
            <person name="Keri Z."/>
            <person name="LaButti K."/>
            <person name="Lipzen A."/>
            <person name="Lombard V."/>
            <person name="Magnuson J."/>
            <person name="Maillard F."/>
            <person name="Murat C."/>
            <person name="Nolan M."/>
            <person name="Ohm R.A."/>
            <person name="Pangilinan J."/>
            <person name="Pereira M.F."/>
            <person name="Perotto S."/>
            <person name="Peter M."/>
            <person name="Pfister S."/>
            <person name="Riley R."/>
            <person name="Sitrit Y."/>
            <person name="Stielow J.B."/>
            <person name="Szollosi G."/>
            <person name="Zifcakova L."/>
            <person name="Stursova M."/>
            <person name="Spatafora J.W."/>
            <person name="Tedersoo L."/>
            <person name="Vaario L.M."/>
            <person name="Yamada A."/>
            <person name="Yan M."/>
            <person name="Wang P."/>
            <person name="Xu J."/>
            <person name="Bruns T."/>
            <person name="Baldrian P."/>
            <person name="Vilgalys R."/>
            <person name="Dunand C."/>
            <person name="Henrissat B."/>
            <person name="Grigoriev I.V."/>
            <person name="Hibbett D."/>
            <person name="Nagy L.G."/>
            <person name="Martin F.M."/>
        </authorList>
    </citation>
    <scope>NUCLEOTIDE SEQUENCE</scope>
    <source>
        <strain evidence="1">UP504</strain>
    </source>
</reference>
<dbReference type="EMBL" id="MU128996">
    <property type="protein sequence ID" value="KAF9511744.1"/>
    <property type="molecule type" value="Genomic_DNA"/>
</dbReference>
<name>A0A9P6ATH1_9AGAM</name>
<evidence type="ECO:0000313" key="2">
    <source>
        <dbReference type="Proteomes" id="UP000886523"/>
    </source>
</evidence>
<dbReference type="Proteomes" id="UP000886523">
    <property type="component" value="Unassembled WGS sequence"/>
</dbReference>
<protein>
    <submittedName>
        <fullName evidence="1">Uncharacterized protein</fullName>
    </submittedName>
</protein>
<gene>
    <name evidence="1" type="ORF">BS47DRAFT_1139548</name>
</gene>
<sequence>MTASGVPPPSHFPPSAWPMTVVISQFVGTYLMPFHGPSTGLVLLFQVPVSSLSHLSVHPTPSGLPWGAWSKDVYFFNKRGEGMSSEMSGGRLIHMTPSSGWLWTLSLFDLNRSRAGAAGMTRVHSSVDDHQLERVKESATFPLGSVQVASRSLNLKECRLQDLICDDEHVIIHAAPIRTTSAHNGDKLIILSF</sequence>
<organism evidence="1 2">
    <name type="scientific">Hydnum rufescens UP504</name>
    <dbReference type="NCBI Taxonomy" id="1448309"/>
    <lineage>
        <taxon>Eukaryota</taxon>
        <taxon>Fungi</taxon>
        <taxon>Dikarya</taxon>
        <taxon>Basidiomycota</taxon>
        <taxon>Agaricomycotina</taxon>
        <taxon>Agaricomycetes</taxon>
        <taxon>Cantharellales</taxon>
        <taxon>Hydnaceae</taxon>
        <taxon>Hydnum</taxon>
    </lineage>
</organism>
<accession>A0A9P6ATH1</accession>
<dbReference type="AlphaFoldDB" id="A0A9P6ATH1"/>
<evidence type="ECO:0000313" key="1">
    <source>
        <dbReference type="EMBL" id="KAF9511744.1"/>
    </source>
</evidence>
<keyword evidence="2" id="KW-1185">Reference proteome</keyword>
<proteinExistence type="predicted"/>
<comment type="caution">
    <text evidence="1">The sequence shown here is derived from an EMBL/GenBank/DDBJ whole genome shotgun (WGS) entry which is preliminary data.</text>
</comment>